<dbReference type="NCBIfam" id="TIGR01727">
    <property type="entry name" value="oligo_HPY"/>
    <property type="match status" value="1"/>
</dbReference>
<keyword evidence="2" id="KW-0813">Transport</keyword>
<dbReference type="Pfam" id="PF00005">
    <property type="entry name" value="ABC_tran"/>
    <property type="match status" value="1"/>
</dbReference>
<dbReference type="InterPro" id="IPR027417">
    <property type="entry name" value="P-loop_NTPase"/>
</dbReference>
<dbReference type="PANTHER" id="PTHR43776">
    <property type="entry name" value="TRANSPORT ATP-BINDING PROTEIN"/>
    <property type="match status" value="1"/>
</dbReference>
<dbReference type="CDD" id="cd03257">
    <property type="entry name" value="ABC_NikE_OppD_transporters"/>
    <property type="match status" value="1"/>
</dbReference>
<evidence type="ECO:0000256" key="4">
    <source>
        <dbReference type="ARBA" id="ARBA00022840"/>
    </source>
</evidence>
<sequence>MQGVSVPFLELKNLTRDFEVRTSRLPARTTLLRAVDHVSLHVDQGQTLGLVGESGCGKSTLGQMVVGLVPPTRGDVCLQGRPLWDSGSYEEPHVRRKIQMIFQDPSSSLNPRMRVKKIIGEGLDIHRMGSRAQRTARVAALMEMTGILPEHGNRYAHEFSGGQRQRISLARALSLDPQLIVCDEPVSALDVSIQAQILNLLVDLQKNLGLTYIFISHDLAVVRKVSHRVAVMYLGRIVEIADGNDLYENPCHPYTRALLAAVPRPDPRRGVPKIALAGEIPSPLAPPSGCVFHPRCPRAMDICSRNIPGDMEVGPGHHVKCFLFKTV</sequence>
<dbReference type="InterPro" id="IPR017871">
    <property type="entry name" value="ABC_transporter-like_CS"/>
</dbReference>
<evidence type="ECO:0000256" key="2">
    <source>
        <dbReference type="ARBA" id="ARBA00022448"/>
    </source>
</evidence>
<proteinExistence type="inferred from homology"/>
<dbReference type="SUPFAM" id="SSF52540">
    <property type="entry name" value="P-loop containing nucleoside triphosphate hydrolases"/>
    <property type="match status" value="1"/>
</dbReference>
<dbReference type="InterPro" id="IPR003593">
    <property type="entry name" value="AAA+_ATPase"/>
</dbReference>
<dbReference type="STRING" id="1592317.DPF_0614"/>
<evidence type="ECO:0000313" key="6">
    <source>
        <dbReference type="EMBL" id="GAU07915.1"/>
    </source>
</evidence>
<comment type="similarity">
    <text evidence="1">Belongs to the ABC transporter superfamily.</text>
</comment>
<keyword evidence="3" id="KW-0547">Nucleotide-binding</keyword>
<dbReference type="Proteomes" id="UP000095200">
    <property type="component" value="Unassembled WGS sequence"/>
</dbReference>
<dbReference type="Pfam" id="PF08352">
    <property type="entry name" value="oligo_HPY"/>
    <property type="match status" value="1"/>
</dbReference>
<reference evidence="7" key="1">
    <citation type="submission" date="2016-06" db="EMBL/GenBank/DDBJ databases">
        <title>Draft genome sequence of Desulfoplanes formicivorans strain Pf12B.</title>
        <authorList>
            <person name="Watanabe M."/>
            <person name="Kojima H."/>
            <person name="Fukui M."/>
        </authorList>
    </citation>
    <scope>NUCLEOTIDE SEQUENCE [LARGE SCALE GENOMIC DNA]</scope>
    <source>
        <strain evidence="7">Pf12B</strain>
    </source>
</reference>
<evidence type="ECO:0000256" key="1">
    <source>
        <dbReference type="ARBA" id="ARBA00005417"/>
    </source>
</evidence>
<dbReference type="FunFam" id="3.40.50.300:FF:000016">
    <property type="entry name" value="Oligopeptide ABC transporter ATP-binding component"/>
    <property type="match status" value="1"/>
</dbReference>
<name>A0A194AFE1_9BACT</name>
<dbReference type="GO" id="GO:0015833">
    <property type="term" value="P:peptide transport"/>
    <property type="evidence" value="ECO:0007669"/>
    <property type="project" value="InterPro"/>
</dbReference>
<accession>A0A194AFE1</accession>
<evidence type="ECO:0000313" key="7">
    <source>
        <dbReference type="Proteomes" id="UP000095200"/>
    </source>
</evidence>
<dbReference type="InterPro" id="IPR050319">
    <property type="entry name" value="ABC_transp_ATP-bind"/>
</dbReference>
<keyword evidence="4 6" id="KW-0067">ATP-binding</keyword>
<dbReference type="PROSITE" id="PS00211">
    <property type="entry name" value="ABC_TRANSPORTER_1"/>
    <property type="match status" value="1"/>
</dbReference>
<dbReference type="SMART" id="SM00382">
    <property type="entry name" value="AAA"/>
    <property type="match status" value="1"/>
</dbReference>
<protein>
    <submittedName>
        <fullName evidence="6">Peptide ABC transporter ATP-binding protein</fullName>
    </submittedName>
</protein>
<organism evidence="6 7">
    <name type="scientific">Desulfoplanes formicivorans</name>
    <dbReference type="NCBI Taxonomy" id="1592317"/>
    <lineage>
        <taxon>Bacteria</taxon>
        <taxon>Pseudomonadati</taxon>
        <taxon>Thermodesulfobacteriota</taxon>
        <taxon>Desulfovibrionia</taxon>
        <taxon>Desulfovibrionales</taxon>
        <taxon>Desulfoplanaceae</taxon>
        <taxon>Desulfoplanes</taxon>
    </lineage>
</organism>
<keyword evidence="7" id="KW-1185">Reference proteome</keyword>
<dbReference type="GO" id="GO:0055085">
    <property type="term" value="P:transmembrane transport"/>
    <property type="evidence" value="ECO:0007669"/>
    <property type="project" value="UniProtKB-ARBA"/>
</dbReference>
<comment type="caution">
    <text evidence="6">The sequence shown here is derived from an EMBL/GenBank/DDBJ whole genome shotgun (WGS) entry which is preliminary data.</text>
</comment>
<dbReference type="InterPro" id="IPR013563">
    <property type="entry name" value="Oligopep_ABC_C"/>
</dbReference>
<dbReference type="PROSITE" id="PS50893">
    <property type="entry name" value="ABC_TRANSPORTER_2"/>
    <property type="match status" value="1"/>
</dbReference>
<dbReference type="Gene3D" id="3.40.50.300">
    <property type="entry name" value="P-loop containing nucleotide triphosphate hydrolases"/>
    <property type="match status" value="1"/>
</dbReference>
<dbReference type="AlphaFoldDB" id="A0A194AFE1"/>
<dbReference type="GO" id="GO:0016887">
    <property type="term" value="F:ATP hydrolysis activity"/>
    <property type="evidence" value="ECO:0007669"/>
    <property type="project" value="InterPro"/>
</dbReference>
<dbReference type="EMBL" id="BDFE01000008">
    <property type="protein sequence ID" value="GAU07915.1"/>
    <property type="molecule type" value="Genomic_DNA"/>
</dbReference>
<evidence type="ECO:0000259" key="5">
    <source>
        <dbReference type="PROSITE" id="PS50893"/>
    </source>
</evidence>
<feature type="domain" description="ABC transporter" evidence="5">
    <location>
        <begin position="9"/>
        <end position="259"/>
    </location>
</feature>
<dbReference type="InterPro" id="IPR003439">
    <property type="entry name" value="ABC_transporter-like_ATP-bd"/>
</dbReference>
<dbReference type="GO" id="GO:0005524">
    <property type="term" value="F:ATP binding"/>
    <property type="evidence" value="ECO:0007669"/>
    <property type="project" value="UniProtKB-KW"/>
</dbReference>
<dbReference type="PANTHER" id="PTHR43776:SF7">
    <property type="entry name" value="D,D-DIPEPTIDE TRANSPORT ATP-BINDING PROTEIN DDPF-RELATED"/>
    <property type="match status" value="1"/>
</dbReference>
<gene>
    <name evidence="6" type="ORF">DPF_0614</name>
</gene>
<evidence type="ECO:0000256" key="3">
    <source>
        <dbReference type="ARBA" id="ARBA00022741"/>
    </source>
</evidence>